<dbReference type="RefSeq" id="WP_187814222.1">
    <property type="nucleotide sequence ID" value="NZ_JACTVJ010000006.1"/>
</dbReference>
<evidence type="ECO:0000256" key="3">
    <source>
        <dbReference type="ARBA" id="ARBA00022676"/>
    </source>
</evidence>
<dbReference type="Proteomes" id="UP000642284">
    <property type="component" value="Unassembled WGS sequence"/>
</dbReference>
<evidence type="ECO:0000313" key="10">
    <source>
        <dbReference type="Proteomes" id="UP000642284"/>
    </source>
</evidence>
<protein>
    <recommendedName>
        <fullName evidence="11">Glycosyltransferase RgtA/B/C/D-like domain-containing protein</fullName>
    </recommendedName>
</protein>
<keyword evidence="10" id="KW-1185">Reference proteome</keyword>
<evidence type="ECO:0000256" key="5">
    <source>
        <dbReference type="ARBA" id="ARBA00022692"/>
    </source>
</evidence>
<dbReference type="EMBL" id="JACTVJ010000006">
    <property type="protein sequence ID" value="MBC9713780.1"/>
    <property type="molecule type" value="Genomic_DNA"/>
</dbReference>
<comment type="subcellular location">
    <subcellularLocation>
        <location evidence="1">Cell membrane</location>
        <topology evidence="1">Multi-pass membrane protein</topology>
    </subcellularLocation>
</comment>
<dbReference type="InterPro" id="IPR050297">
    <property type="entry name" value="LipidA_mod_glycosyltrf_83"/>
</dbReference>
<feature type="transmembrane region" description="Helical" evidence="8">
    <location>
        <begin position="268"/>
        <end position="289"/>
    </location>
</feature>
<dbReference type="PANTHER" id="PTHR33908">
    <property type="entry name" value="MANNOSYLTRANSFERASE YKCB-RELATED"/>
    <property type="match status" value="1"/>
</dbReference>
<proteinExistence type="predicted"/>
<name>A0ABR7SE54_9ACTN</name>
<keyword evidence="2" id="KW-1003">Cell membrane</keyword>
<reference evidence="9 10" key="1">
    <citation type="submission" date="2020-08" db="EMBL/GenBank/DDBJ databases">
        <title>Genemic of Streptomyces polyaspartic.</title>
        <authorList>
            <person name="Liu W."/>
        </authorList>
    </citation>
    <scope>NUCLEOTIDE SEQUENCE [LARGE SCALE GENOMIC DNA]</scope>
    <source>
        <strain evidence="9 10">TRM66268-LWL</strain>
    </source>
</reference>
<feature type="transmembrane region" description="Helical" evidence="8">
    <location>
        <begin position="95"/>
        <end position="115"/>
    </location>
</feature>
<organism evidence="9 10">
    <name type="scientific">Streptomyces polyasparticus</name>
    <dbReference type="NCBI Taxonomy" id="2767826"/>
    <lineage>
        <taxon>Bacteria</taxon>
        <taxon>Bacillati</taxon>
        <taxon>Actinomycetota</taxon>
        <taxon>Actinomycetes</taxon>
        <taxon>Kitasatosporales</taxon>
        <taxon>Streptomycetaceae</taxon>
        <taxon>Streptomyces</taxon>
    </lineage>
</organism>
<keyword evidence="6 8" id="KW-1133">Transmembrane helix</keyword>
<evidence type="ECO:0000313" key="9">
    <source>
        <dbReference type="EMBL" id="MBC9713780.1"/>
    </source>
</evidence>
<evidence type="ECO:0000256" key="8">
    <source>
        <dbReference type="SAM" id="Phobius"/>
    </source>
</evidence>
<evidence type="ECO:0008006" key="11">
    <source>
        <dbReference type="Google" id="ProtNLM"/>
    </source>
</evidence>
<keyword evidence="5 8" id="KW-0812">Transmembrane</keyword>
<feature type="transmembrane region" description="Helical" evidence="8">
    <location>
        <begin position="325"/>
        <end position="346"/>
    </location>
</feature>
<sequence>MSFPSRLRLVDFARLRLAHFPRLRLAGAAMPVLAFLLGMWGSTGPSPWTDEIVTMDVARRSWPELFGLLGRVDAVHGLHYALMHMVGQVTSVTAFTMRVPSAAAVAVAVAGTVWLGRSLGGPRSGVCAGLALAVAPTASRYAQEGRSFAFVMAAAVLATGALVKVLNEQDVRRRSLLAYASAVAVLGWLNVLGLLLLAAHALTVAWLRPGRRTALRVAGAQVAGLVTVAPLLIIGATQHSAVGEAPPVSAGTPLGFLSWLLSPGQDTLLPWMKLVLLGSVLTALTALAVRRRTAPPLLHAVALPWLVVPPLCLALAAVLQPVFAYRYLLFCLPALVLLLAGGLFALHWTARTALVLAMAVPLAFAHRAIRLEPSRAWDTAAAVRILHDHGAPGDAVVFTGARCGLISTAYEEAFAGLPDAGRARTAAETDALDDEPVPPAVLARRLERASRVWHVACTHVSEAARPAAERADAQTEQEIRAAGLKPSRHFRTRGIELTLETR</sequence>
<dbReference type="PANTHER" id="PTHR33908:SF3">
    <property type="entry name" value="UNDECAPRENYL PHOSPHATE-ALPHA-4-AMINO-4-DEOXY-L-ARABINOSE ARABINOSYL TRANSFERASE"/>
    <property type="match status" value="1"/>
</dbReference>
<evidence type="ECO:0000256" key="7">
    <source>
        <dbReference type="ARBA" id="ARBA00023136"/>
    </source>
</evidence>
<feature type="transmembrane region" description="Helical" evidence="8">
    <location>
        <begin position="178"/>
        <end position="207"/>
    </location>
</feature>
<evidence type="ECO:0000256" key="1">
    <source>
        <dbReference type="ARBA" id="ARBA00004651"/>
    </source>
</evidence>
<gene>
    <name evidence="9" type="ORF">H9Y04_14510</name>
</gene>
<evidence type="ECO:0000256" key="4">
    <source>
        <dbReference type="ARBA" id="ARBA00022679"/>
    </source>
</evidence>
<evidence type="ECO:0000256" key="6">
    <source>
        <dbReference type="ARBA" id="ARBA00022989"/>
    </source>
</evidence>
<feature type="transmembrane region" description="Helical" evidence="8">
    <location>
        <begin position="301"/>
        <end position="319"/>
    </location>
</feature>
<keyword evidence="3" id="KW-0328">Glycosyltransferase</keyword>
<keyword evidence="7 8" id="KW-0472">Membrane</keyword>
<evidence type="ECO:0000256" key="2">
    <source>
        <dbReference type="ARBA" id="ARBA00022475"/>
    </source>
</evidence>
<comment type="caution">
    <text evidence="9">The sequence shown here is derived from an EMBL/GenBank/DDBJ whole genome shotgun (WGS) entry which is preliminary data.</text>
</comment>
<accession>A0ABR7SE54</accession>
<feature type="transmembrane region" description="Helical" evidence="8">
    <location>
        <begin position="214"/>
        <end position="236"/>
    </location>
</feature>
<feature type="transmembrane region" description="Helical" evidence="8">
    <location>
        <begin position="148"/>
        <end position="166"/>
    </location>
</feature>
<keyword evidence="4" id="KW-0808">Transferase</keyword>
<feature type="transmembrane region" description="Helical" evidence="8">
    <location>
        <begin position="21"/>
        <end position="40"/>
    </location>
</feature>